<evidence type="ECO:0000256" key="7">
    <source>
        <dbReference type="ARBA" id="ARBA00023004"/>
    </source>
</evidence>
<evidence type="ECO:0000256" key="1">
    <source>
        <dbReference type="ARBA" id="ARBA00009578"/>
    </source>
</evidence>
<evidence type="ECO:0000256" key="9">
    <source>
        <dbReference type="SAM" id="Phobius"/>
    </source>
</evidence>
<sequence length="656" mass="74478">MLDSIKTFASHFFVTGEPMIYGADVSIVFATLAILFVLTRYKKWGWLWREWLVTVDHKKIGIMYILAALVMLFRGGVDALLMRSQLAFPNLHFLDSNHYNEIFTTHGTIMILFMAMPFMFGLFNIAVPLQIGARDVAYPYLNAISFWMFFMGAMLFNLSFVIGGSPNAGWLSYPPLSELSGSPGVGENFYIWGVQISGIGSLATGINFLVTILKMRTPGMKLMKMPLFTWSVFTSCILIIFAFPILTVTLALLFIDRFAGAHFFTMTGGGNPMMFVNLIWMWGHPEVYIIVLPAFGIFSEVVATFSKKRIFGYASMVFSMMVISVIGFFTWTHHFFTMGSGADVNAFFAISTMAIAIPTGVKIFNWLFTMFRGRISFTQPMLWTIAFIPCFVVGGATGVMLAVAPADYQYHNSYFLIAHFHQVIIGGVVFGYLAGLYYWWPKMFGFKLNDRLGHWAFWTWNIGFYVCFMPQYALGFMGMTRRVYTYGWDLGWAPLNLVSTIGAFLMGIGFIFQVWQIIYSVKHGERDVTGDPWDGRTLEWSIPSPAPLYNFAHLPYADKFDSWHETKEDIKAGKKIAKPDHYEPIHMPKDSAIPFIFSVCFFIAGFGFTFNWIWMGVLGMIGVVICLISRSFQYDVDYYIPAEEVERTETALGRGL</sequence>
<keyword evidence="12" id="KW-1185">Reference proteome</keyword>
<feature type="transmembrane region" description="Helical" evidence="9">
    <location>
        <begin position="60"/>
        <end position="82"/>
    </location>
</feature>
<evidence type="ECO:0000259" key="10">
    <source>
        <dbReference type="PROSITE" id="PS50855"/>
    </source>
</evidence>
<feature type="transmembrane region" description="Helical" evidence="9">
    <location>
        <begin position="310"/>
        <end position="332"/>
    </location>
</feature>
<keyword evidence="2" id="KW-0813">Transport</keyword>
<gene>
    <name evidence="11" type="ORF">P4T90_06845</name>
</gene>
<feature type="transmembrane region" description="Helical" evidence="9">
    <location>
        <begin position="102"/>
        <end position="127"/>
    </location>
</feature>
<feature type="transmembrane region" description="Helical" evidence="9">
    <location>
        <begin position="493"/>
        <end position="515"/>
    </location>
</feature>
<keyword evidence="9" id="KW-1133">Transmembrane helix</keyword>
<dbReference type="PROSITE" id="PS50855">
    <property type="entry name" value="COX1"/>
    <property type="match status" value="1"/>
</dbReference>
<keyword evidence="8" id="KW-0186">Copper</keyword>
<dbReference type="InterPro" id="IPR000883">
    <property type="entry name" value="Cyt_C_Oxase_1"/>
</dbReference>
<dbReference type="SUPFAM" id="SSF81442">
    <property type="entry name" value="Cytochrome c oxidase subunit I-like"/>
    <property type="match status" value="1"/>
</dbReference>
<feature type="transmembrane region" description="Helical" evidence="9">
    <location>
        <begin position="275"/>
        <end position="298"/>
    </location>
</feature>
<feature type="transmembrane region" description="Helical" evidence="9">
    <location>
        <begin position="416"/>
        <end position="440"/>
    </location>
</feature>
<proteinExistence type="inferred from homology"/>
<name>A0ABU6MDT6_9BACI</name>
<keyword evidence="9" id="KW-0812">Transmembrane</keyword>
<evidence type="ECO:0000256" key="3">
    <source>
        <dbReference type="ARBA" id="ARBA00022617"/>
    </source>
</evidence>
<evidence type="ECO:0000256" key="4">
    <source>
        <dbReference type="ARBA" id="ARBA00022660"/>
    </source>
</evidence>
<accession>A0ABU6MDT6</accession>
<keyword evidence="7" id="KW-0408">Iron</keyword>
<keyword evidence="5" id="KW-0479">Metal-binding</keyword>
<evidence type="ECO:0000256" key="8">
    <source>
        <dbReference type="ARBA" id="ARBA00023008"/>
    </source>
</evidence>
<dbReference type="Gene3D" id="1.10.287.70">
    <property type="match status" value="1"/>
</dbReference>
<keyword evidence="6" id="KW-0249">Electron transport</keyword>
<dbReference type="PRINTS" id="PR01165">
    <property type="entry name" value="CYCOXIDASEI"/>
</dbReference>
<evidence type="ECO:0000313" key="12">
    <source>
        <dbReference type="Proteomes" id="UP001341444"/>
    </source>
</evidence>
<comment type="similarity">
    <text evidence="1">Belongs to the heme-copper respiratory oxidase family.</text>
</comment>
<dbReference type="CDD" id="cd01662">
    <property type="entry name" value="Ubiquinol_Oxidase_I"/>
    <property type="match status" value="1"/>
</dbReference>
<feature type="domain" description="Cytochrome oxidase subunit I profile" evidence="10">
    <location>
        <begin position="40"/>
        <end position="558"/>
    </location>
</feature>
<feature type="transmembrane region" description="Helical" evidence="9">
    <location>
        <begin position="227"/>
        <end position="255"/>
    </location>
</feature>
<dbReference type="PANTHER" id="PTHR10422">
    <property type="entry name" value="CYTOCHROME C OXIDASE SUBUNIT 1"/>
    <property type="match status" value="1"/>
</dbReference>
<feature type="transmembrane region" description="Helical" evidence="9">
    <location>
        <begin position="591"/>
        <end position="608"/>
    </location>
</feature>
<dbReference type="RefSeq" id="WP_066267576.1">
    <property type="nucleotide sequence ID" value="NZ_JARMAB010000008.1"/>
</dbReference>
<feature type="transmembrane region" description="Helical" evidence="9">
    <location>
        <begin position="344"/>
        <end position="368"/>
    </location>
</feature>
<dbReference type="Pfam" id="PF00115">
    <property type="entry name" value="COX1"/>
    <property type="match status" value="1"/>
</dbReference>
<feature type="transmembrane region" description="Helical" evidence="9">
    <location>
        <begin position="452"/>
        <end position="473"/>
    </location>
</feature>
<dbReference type="Proteomes" id="UP001341444">
    <property type="component" value="Unassembled WGS sequence"/>
</dbReference>
<keyword evidence="3" id="KW-0349">Heme</keyword>
<keyword evidence="4" id="KW-0679">Respiratory chain</keyword>
<dbReference type="EMBL" id="JARMAB010000008">
    <property type="protein sequence ID" value="MED1202808.1"/>
    <property type="molecule type" value="Genomic_DNA"/>
</dbReference>
<evidence type="ECO:0000256" key="2">
    <source>
        <dbReference type="ARBA" id="ARBA00022448"/>
    </source>
</evidence>
<reference evidence="11 12" key="1">
    <citation type="submission" date="2023-03" db="EMBL/GenBank/DDBJ databases">
        <title>Bacillus Genome Sequencing.</title>
        <authorList>
            <person name="Dunlap C."/>
        </authorList>
    </citation>
    <scope>NUCLEOTIDE SEQUENCE [LARGE SCALE GENOMIC DNA]</scope>
    <source>
        <strain evidence="11 12">B-23453</strain>
    </source>
</reference>
<feature type="transmembrane region" description="Helical" evidence="9">
    <location>
        <begin position="614"/>
        <end position="632"/>
    </location>
</feature>
<evidence type="ECO:0000256" key="6">
    <source>
        <dbReference type="ARBA" id="ARBA00022982"/>
    </source>
</evidence>
<feature type="transmembrane region" description="Helical" evidence="9">
    <location>
        <begin position="139"/>
        <end position="162"/>
    </location>
</feature>
<evidence type="ECO:0000313" key="11">
    <source>
        <dbReference type="EMBL" id="MED1202808.1"/>
    </source>
</evidence>
<protein>
    <submittedName>
        <fullName evidence="11">Cbb3-type cytochrome c oxidase subunit I</fullName>
    </submittedName>
</protein>
<dbReference type="Gene3D" id="1.20.210.10">
    <property type="entry name" value="Cytochrome c oxidase-like, subunit I domain"/>
    <property type="match status" value="1"/>
</dbReference>
<organism evidence="11 12">
    <name type="scientific">Heyndrickxia acidicola</name>
    <dbReference type="NCBI Taxonomy" id="209389"/>
    <lineage>
        <taxon>Bacteria</taxon>
        <taxon>Bacillati</taxon>
        <taxon>Bacillota</taxon>
        <taxon>Bacilli</taxon>
        <taxon>Bacillales</taxon>
        <taxon>Bacillaceae</taxon>
        <taxon>Heyndrickxia</taxon>
    </lineage>
</organism>
<evidence type="ECO:0000256" key="5">
    <source>
        <dbReference type="ARBA" id="ARBA00022723"/>
    </source>
</evidence>
<feature type="transmembrane region" description="Helical" evidence="9">
    <location>
        <begin position="380"/>
        <end position="404"/>
    </location>
</feature>
<dbReference type="InterPro" id="IPR023616">
    <property type="entry name" value="Cyt_c_oxase-like_su1_dom"/>
</dbReference>
<feature type="transmembrane region" description="Helical" evidence="9">
    <location>
        <begin position="189"/>
        <end position="215"/>
    </location>
</feature>
<comment type="caution">
    <text evidence="11">The sequence shown here is derived from an EMBL/GenBank/DDBJ whole genome shotgun (WGS) entry which is preliminary data.</text>
</comment>
<keyword evidence="9" id="KW-0472">Membrane</keyword>
<feature type="transmembrane region" description="Helical" evidence="9">
    <location>
        <begin position="20"/>
        <end position="39"/>
    </location>
</feature>
<dbReference type="PANTHER" id="PTHR10422:SF35">
    <property type="entry name" value="CYTOCHROME BO(3) UBIQUINOL OXIDASE SUBUNIT 1"/>
    <property type="match status" value="1"/>
</dbReference>
<dbReference type="InterPro" id="IPR036927">
    <property type="entry name" value="Cyt_c_oxase-like_su1_sf"/>
</dbReference>